<keyword evidence="2" id="KW-0472">Membrane</keyword>
<keyword evidence="2" id="KW-1133">Transmembrane helix</keyword>
<feature type="transmembrane region" description="Helical" evidence="2">
    <location>
        <begin position="130"/>
        <end position="148"/>
    </location>
</feature>
<evidence type="ECO:0000313" key="3">
    <source>
        <dbReference type="EMBL" id="RDB26345.1"/>
    </source>
</evidence>
<dbReference type="InParanoid" id="A0A369K152"/>
<accession>A0A369K152</accession>
<keyword evidence="2" id="KW-0812">Transmembrane</keyword>
<protein>
    <submittedName>
        <fullName evidence="3">Uncharacterized protein</fullName>
    </submittedName>
</protein>
<organism evidence="3 4">
    <name type="scientific">Hypsizygus marmoreus</name>
    <name type="common">White beech mushroom</name>
    <name type="synonym">Agaricus marmoreus</name>
    <dbReference type="NCBI Taxonomy" id="39966"/>
    <lineage>
        <taxon>Eukaryota</taxon>
        <taxon>Fungi</taxon>
        <taxon>Dikarya</taxon>
        <taxon>Basidiomycota</taxon>
        <taxon>Agaricomycotina</taxon>
        <taxon>Agaricomycetes</taxon>
        <taxon>Agaricomycetidae</taxon>
        <taxon>Agaricales</taxon>
        <taxon>Tricholomatineae</taxon>
        <taxon>Lyophyllaceae</taxon>
        <taxon>Hypsizygus</taxon>
    </lineage>
</organism>
<dbReference type="STRING" id="39966.A0A369K152"/>
<name>A0A369K152_HYPMA</name>
<feature type="region of interest" description="Disordered" evidence="1">
    <location>
        <begin position="1"/>
        <end position="92"/>
    </location>
</feature>
<reference evidence="3" key="1">
    <citation type="submission" date="2018-04" db="EMBL/GenBank/DDBJ databases">
        <title>Whole genome sequencing of Hypsizygus marmoreus.</title>
        <authorList>
            <person name="Choi I.-G."/>
            <person name="Min B."/>
            <person name="Kim J.-G."/>
            <person name="Kim S."/>
            <person name="Oh Y.-L."/>
            <person name="Kong W.-S."/>
            <person name="Park H."/>
            <person name="Jeong J."/>
            <person name="Song E.-S."/>
        </authorList>
    </citation>
    <scope>NUCLEOTIDE SEQUENCE [LARGE SCALE GENOMIC DNA]</scope>
    <source>
        <strain evidence="3">51987-8</strain>
    </source>
</reference>
<dbReference type="OrthoDB" id="4179406at2759"/>
<proteinExistence type="predicted"/>
<evidence type="ECO:0000313" key="4">
    <source>
        <dbReference type="Proteomes" id="UP000076154"/>
    </source>
</evidence>
<gene>
    <name evidence="3" type="ORF">Hypma_006741</name>
</gene>
<keyword evidence="4" id="KW-1185">Reference proteome</keyword>
<evidence type="ECO:0000256" key="1">
    <source>
        <dbReference type="SAM" id="MobiDB-lite"/>
    </source>
</evidence>
<evidence type="ECO:0000256" key="2">
    <source>
        <dbReference type="SAM" id="Phobius"/>
    </source>
</evidence>
<sequence>MRRASRISRHAEQVSDVTSDEGTWEDVSAEKDNSQILPSPPPSKTSFRVGSSPRKRKPLHRNTYAGTPPRKRPATPPIQKQPQPQPQPRPPRKIIVTEEIVDGALQGASFTIYYVFDVFSTAIKLLRRPLYFIVFLWLLALISSKISHTLRGAFAPLCYIPGLSGSSICRFGDQGAGQQRGRMPRWADYPKLIDVQSTTFEHLLDESVGGSGLSLEIKKAEMATADLVTLVRVSNLKSRDMLGDSLGEFVDDAKKTGRDLQRLSSKIGGAVDSIMAVNDYALHEIEAANVKAPTILNAYGLMPWAARRPATEVVARTFGEAMNVLSSSMQRLILEAEVNLANLDRLEERLSTLHDLVSREDSSISGARAEVLSDLWTKLGGNRRTLRGFDEHLGLLRNLGMYRKKALAHVVAALQSLQAMSSDMEDIRERVAAPELTGSKIPVEVHMKSIKNGLERLKEGRVRAKRLEEEAMRRVLGITDSESKV</sequence>
<dbReference type="AlphaFoldDB" id="A0A369K152"/>
<dbReference type="Proteomes" id="UP000076154">
    <property type="component" value="Unassembled WGS sequence"/>
</dbReference>
<dbReference type="EMBL" id="LUEZ02000040">
    <property type="protein sequence ID" value="RDB26345.1"/>
    <property type="molecule type" value="Genomic_DNA"/>
</dbReference>
<comment type="caution">
    <text evidence="3">The sequence shown here is derived from an EMBL/GenBank/DDBJ whole genome shotgun (WGS) entry which is preliminary data.</text>
</comment>